<reference evidence="1" key="1">
    <citation type="submission" date="2022-03" db="EMBL/GenBank/DDBJ databases">
        <authorList>
            <person name="Alioto T."/>
            <person name="Alioto T."/>
            <person name="Gomez Garrido J."/>
        </authorList>
    </citation>
    <scope>NUCLEOTIDE SEQUENCE</scope>
</reference>
<sequence>MEFDKEVKRWLAFYEENPPMEIIQATLAQVDAFITANEDQENKLWMAEQRAFERLPATTQ</sequence>
<name>A0AAD1RN61_PELCU</name>
<proteinExistence type="predicted"/>
<dbReference type="AlphaFoldDB" id="A0AAD1RN61"/>
<evidence type="ECO:0000313" key="1">
    <source>
        <dbReference type="EMBL" id="CAH2273748.1"/>
    </source>
</evidence>
<accession>A0AAD1RN61</accession>
<keyword evidence="2" id="KW-1185">Reference proteome</keyword>
<feature type="non-terminal residue" evidence="1">
    <location>
        <position position="60"/>
    </location>
</feature>
<gene>
    <name evidence="1" type="ORF">PECUL_23A041361</name>
</gene>
<dbReference type="Proteomes" id="UP001295444">
    <property type="component" value="Chromosome 03"/>
</dbReference>
<protein>
    <submittedName>
        <fullName evidence="1">Uncharacterized protein</fullName>
    </submittedName>
</protein>
<evidence type="ECO:0000313" key="2">
    <source>
        <dbReference type="Proteomes" id="UP001295444"/>
    </source>
</evidence>
<dbReference type="EMBL" id="OW240914">
    <property type="protein sequence ID" value="CAH2273748.1"/>
    <property type="molecule type" value="Genomic_DNA"/>
</dbReference>
<organism evidence="1 2">
    <name type="scientific">Pelobates cultripes</name>
    <name type="common">Western spadefoot toad</name>
    <dbReference type="NCBI Taxonomy" id="61616"/>
    <lineage>
        <taxon>Eukaryota</taxon>
        <taxon>Metazoa</taxon>
        <taxon>Chordata</taxon>
        <taxon>Craniata</taxon>
        <taxon>Vertebrata</taxon>
        <taxon>Euteleostomi</taxon>
        <taxon>Amphibia</taxon>
        <taxon>Batrachia</taxon>
        <taxon>Anura</taxon>
        <taxon>Pelobatoidea</taxon>
        <taxon>Pelobatidae</taxon>
        <taxon>Pelobates</taxon>
    </lineage>
</organism>